<feature type="compositionally biased region" description="Low complexity" evidence="1">
    <location>
        <begin position="597"/>
        <end position="608"/>
    </location>
</feature>
<accession>A0A7T2S5Y3</accession>
<sequence>MGIDSTIVRAAIHPGIGVARIGNSPDEYYVGPELMHVPPMAPGSLRDARGALKRQAARFRIYGYNAAGEVVRELTADQDRIEWEVELANTKAAWYQFQLALDVPEAATADPTILRNATVKDRKSLAIRPGARRIANGSAPVAFDSGSFCGKPVYLGELRIEKTGQLLVLGGRGVSASVDGSKATTFANNEGWHDDVADGPVRAKVVVAGVSVPVDAAWVTVAPPNYGPQMKSVRTMKDLMEDVYIHSGMAAFPLHVSFSRHILPILQRQSSLQWANKGFASQFGWGGAASADDEAWIARLNSPGTTWAELRQQVANAFRRFDRDGASPQPWPWLYGDAMAVPPADTPRQHAALTPTQLRMLDLWAGGHFLSDWKPGQQYPAQLADVPLQEQPAMLDHAAMDDCLADAFHPGCEITWPMRHASMYRAPFRIREAAVNPPELQLYGSRLTPAVALSESGPLYAQVAGDLTRWMAVPWQTDTASCRSGYYAGYGPRYDPYLPTFWPARVPNQVLTQEAYERVIDTELPREQRVAAFNRRESWFRTLGEEGYESEINRMISHFGDMGVIESRPGVRGDKDFPPVMQVENRIAPAPSHMLKAAAQQPAGQEAPPRIEPFDADNEQQLRAMTQRGPVLPR</sequence>
<evidence type="ECO:0000259" key="3">
    <source>
        <dbReference type="Pfam" id="PF18417"/>
    </source>
</evidence>
<name>A0A7T2S5Y3_DELAC</name>
<reference evidence="4 5" key="1">
    <citation type="submission" date="2020-12" db="EMBL/GenBank/DDBJ databases">
        <title>FDA dAtabase for Regulatory Grade micrObial Sequences (FDA-ARGOS): Supporting development and validation of Infectious Disease Dx tests.</title>
        <authorList>
            <person name="Sproer C."/>
            <person name="Gronow S."/>
            <person name="Severitt S."/>
            <person name="Schroder I."/>
            <person name="Tallon L."/>
            <person name="Sadzewicz L."/>
            <person name="Zhao X."/>
            <person name="Boylan J."/>
            <person name="Ott S."/>
            <person name="Bowen H."/>
            <person name="Vavikolanu K."/>
            <person name="Mehta A."/>
            <person name="Aluvathingal J."/>
            <person name="Nadendla S."/>
            <person name="Lowell S."/>
            <person name="Myers T."/>
            <person name="Yan Y."/>
            <person name="Sichtig H."/>
        </authorList>
    </citation>
    <scope>NUCLEOTIDE SEQUENCE [LARGE SCALE GENOMIC DNA]</scope>
    <source>
        <strain evidence="4 5">FDAARGOS_909</strain>
    </source>
</reference>
<proteinExistence type="predicted"/>
<dbReference type="RefSeq" id="WP_197956379.1">
    <property type="nucleotide sequence ID" value="NZ_CP065668.1"/>
</dbReference>
<feature type="domain" description="L-Lysine epsilon oxidase N-terminal" evidence="2">
    <location>
        <begin position="13"/>
        <end position="221"/>
    </location>
</feature>
<dbReference type="EMBL" id="CP065668">
    <property type="protein sequence ID" value="QPS09482.1"/>
    <property type="molecule type" value="Genomic_DNA"/>
</dbReference>
<dbReference type="InterPro" id="IPR041168">
    <property type="entry name" value="LodA_N"/>
</dbReference>
<dbReference type="InterPro" id="IPR041173">
    <property type="entry name" value="LodA_C"/>
</dbReference>
<dbReference type="InterPro" id="IPR033798">
    <property type="entry name" value="LodA-like"/>
</dbReference>
<feature type="domain" description="L-lysine epsilon oxidase C-terminal" evidence="3">
    <location>
        <begin position="345"/>
        <end position="501"/>
    </location>
</feature>
<feature type="region of interest" description="Disordered" evidence="1">
    <location>
        <begin position="595"/>
        <end position="634"/>
    </location>
</feature>
<gene>
    <name evidence="4" type="ORF">I6G66_05505</name>
</gene>
<dbReference type="Proteomes" id="UP000594778">
    <property type="component" value="Chromosome"/>
</dbReference>
<organism evidence="4 5">
    <name type="scientific">Delftia acidovorans</name>
    <name type="common">Pseudomonas acidovorans</name>
    <name type="synonym">Comamonas acidovorans</name>
    <dbReference type="NCBI Taxonomy" id="80866"/>
    <lineage>
        <taxon>Bacteria</taxon>
        <taxon>Pseudomonadati</taxon>
        <taxon>Pseudomonadota</taxon>
        <taxon>Betaproteobacteria</taxon>
        <taxon>Burkholderiales</taxon>
        <taxon>Comamonadaceae</taxon>
        <taxon>Delftia</taxon>
    </lineage>
</organism>
<evidence type="ECO:0000313" key="4">
    <source>
        <dbReference type="EMBL" id="QPS09482.1"/>
    </source>
</evidence>
<evidence type="ECO:0000259" key="2">
    <source>
        <dbReference type="Pfam" id="PF17990"/>
    </source>
</evidence>
<evidence type="ECO:0000256" key="1">
    <source>
        <dbReference type="SAM" id="MobiDB-lite"/>
    </source>
</evidence>
<dbReference type="Pfam" id="PF17990">
    <property type="entry name" value="LodA_N"/>
    <property type="match status" value="1"/>
</dbReference>
<dbReference type="AlphaFoldDB" id="A0A7T2S5Y3"/>
<protein>
    <submittedName>
        <fullName evidence="4">LodA/GoxA family CTQ-dependent oxidase</fullName>
    </submittedName>
</protein>
<dbReference type="CDD" id="cd14731">
    <property type="entry name" value="LodA_like_1"/>
    <property type="match status" value="1"/>
</dbReference>
<evidence type="ECO:0000313" key="5">
    <source>
        <dbReference type="Proteomes" id="UP000594778"/>
    </source>
</evidence>
<dbReference type="Pfam" id="PF18417">
    <property type="entry name" value="LodA_C"/>
    <property type="match status" value="1"/>
</dbReference>